<evidence type="ECO:0000256" key="1">
    <source>
        <dbReference type="SAM" id="Phobius"/>
    </source>
</evidence>
<feature type="transmembrane region" description="Helical" evidence="1">
    <location>
        <begin position="397"/>
        <end position="416"/>
    </location>
</feature>
<feature type="transmembrane region" description="Helical" evidence="1">
    <location>
        <begin position="236"/>
        <end position="253"/>
    </location>
</feature>
<feature type="transmembrane region" description="Helical" evidence="1">
    <location>
        <begin position="366"/>
        <end position="385"/>
    </location>
</feature>
<protein>
    <submittedName>
        <fullName evidence="2">Uncharacterized protein</fullName>
    </submittedName>
</protein>
<feature type="transmembrane region" description="Helical" evidence="1">
    <location>
        <begin position="12"/>
        <end position="33"/>
    </location>
</feature>
<comment type="caution">
    <text evidence="2">The sequence shown here is derived from an EMBL/GenBank/DDBJ whole genome shotgun (WGS) entry which is preliminary data.</text>
</comment>
<keyword evidence="1" id="KW-0812">Transmembrane</keyword>
<keyword evidence="1" id="KW-1133">Transmembrane helix</keyword>
<evidence type="ECO:0000313" key="3">
    <source>
        <dbReference type="Proteomes" id="UP000587527"/>
    </source>
</evidence>
<keyword evidence="1" id="KW-0472">Membrane</keyword>
<evidence type="ECO:0000313" key="2">
    <source>
        <dbReference type="EMBL" id="MBB5871852.1"/>
    </source>
</evidence>
<feature type="transmembrane region" description="Helical" evidence="1">
    <location>
        <begin position="331"/>
        <end position="354"/>
    </location>
</feature>
<feature type="transmembrane region" description="Helical" evidence="1">
    <location>
        <begin position="54"/>
        <end position="74"/>
    </location>
</feature>
<dbReference type="EMBL" id="JACHMN010000002">
    <property type="protein sequence ID" value="MBB5871852.1"/>
    <property type="molecule type" value="Genomic_DNA"/>
</dbReference>
<dbReference type="Proteomes" id="UP000587527">
    <property type="component" value="Unassembled WGS sequence"/>
</dbReference>
<feature type="transmembrane region" description="Helical" evidence="1">
    <location>
        <begin position="260"/>
        <end position="278"/>
    </location>
</feature>
<dbReference type="RefSeq" id="WP_184840182.1">
    <property type="nucleotide sequence ID" value="NZ_JACHMN010000002.1"/>
</dbReference>
<name>A0A841BYH8_9ACTN</name>
<feature type="transmembrane region" description="Helical" evidence="1">
    <location>
        <begin position="204"/>
        <end position="224"/>
    </location>
</feature>
<gene>
    <name evidence="2" type="ORF">F4553_005231</name>
</gene>
<reference evidence="2 3" key="1">
    <citation type="submission" date="2020-08" db="EMBL/GenBank/DDBJ databases">
        <title>Sequencing the genomes of 1000 actinobacteria strains.</title>
        <authorList>
            <person name="Klenk H.-P."/>
        </authorList>
    </citation>
    <scope>NUCLEOTIDE SEQUENCE [LARGE SCALE GENOMIC DNA]</scope>
    <source>
        <strain evidence="2 3">DSM 45362</strain>
    </source>
</reference>
<feature type="transmembrane region" description="Helical" evidence="1">
    <location>
        <begin position="173"/>
        <end position="192"/>
    </location>
</feature>
<organism evidence="2 3">
    <name type="scientific">Allocatelliglobosispora scoriae</name>
    <dbReference type="NCBI Taxonomy" id="643052"/>
    <lineage>
        <taxon>Bacteria</taxon>
        <taxon>Bacillati</taxon>
        <taxon>Actinomycetota</taxon>
        <taxon>Actinomycetes</taxon>
        <taxon>Micromonosporales</taxon>
        <taxon>Micromonosporaceae</taxon>
        <taxon>Allocatelliglobosispora</taxon>
    </lineage>
</organism>
<sequence length="429" mass="43197">MTASSGHPGSVITQGVAALGAGCLIGFWGVLTLPAQALQGLAAMRQSDYPTTDLLLYITATLITIAAGAVAVAAAHGLRINGWALSAGGFAIAAACFDRNVAAAGADPQLLFAIAAVATGLAIAGTVVAFGTARSGTRTAIGLGLGTGTVVGSIGIAVNRSADLDLPITWREGTLLVFAVLALAAALVGRGVEGRTTERSWRSLSLVAVVVTACSMWLLPVLISDATADSQLTAEALTPLAIAVGSVLAYFAMRQGGVAAVRLTALMVGLAPLLIHHLPFPPHTARLVTAGVVATLAGAAAARRLGRFAPWDAVGVLIGFIGLSIDELVEVPFAVSSTLLAAGIGIGLGAGLVGFARAAAESSRSVATSLLTALTALMLTAQILVDVSQGKGDDPLLWESIIGVAVIVALVMSFIVSSMVARRFRRDPA</sequence>
<accession>A0A841BYH8</accession>
<dbReference type="AlphaFoldDB" id="A0A841BYH8"/>
<keyword evidence="3" id="KW-1185">Reference proteome</keyword>
<proteinExistence type="predicted"/>
<feature type="transmembrane region" description="Helical" evidence="1">
    <location>
        <begin position="110"/>
        <end position="130"/>
    </location>
</feature>